<gene>
    <name evidence="3" type="ORF">POM99_02400</name>
</gene>
<sequence length="778" mass="78690">MTAFVAKDPVLVNTTTTGKQFQSAIGRLADGGYVVAWVDASGLNGDNSGAGIMAQVFDAKGAKVGGEIQVNTSLAGDQVQPAIAVLKSGEFVISWTDAGGAKTSPAVEVRAQMFNAAGEAIRAELTLNTAPEYNQYQSQLTALSNGGFAAVWLSNAEFKGVFYPRLHVQFFDAKGKPTSADIAVYDHPDRSADEQPEITALSDGRVLVTWVNSRDGAGTGAQIISSDGTKAFALPIDIAEHIASGGQADVLGLPGGGFVAAYEARDTPVRGIQVRIFDKNGEAVTPDIQYNDKYDNYYEPSIALLKSGKFVIVAQDGSNRVVAQVFNPDGTKFGGMMTLSPQGQSAGAATVVPATDGGFIVTWSDVSGADGNSWGVYSAVVSIDNTVHQLAGNATANTLTAPTTANWTLLGKGGDDSLTGSLYDDRLDGGTGADRMTGGYGDDTYTIDNAGDVIIEIATSGVDKVISTLKGYTLAANVEILQIGGNAAIGGNGNDGANLLIGNEAANALDGGRGDDTLRGLGGNDSLAGGAGRDLLEGGIGNDTMDGGNDDDSLDGGAGDDVLLGGAGKDLIDGGKGADRMEGGSGDDAFGVDNLADVVVEKADQGTDTVVSSINYVLGANLENLILVGAAKAGKGNALDNVLIGNALDNTLVGNGGNDVVSGGAGIDKLSGGAGADTFVFAAGESGASAATADRVLDFRHAQGDRIDLSAFDPVPGGVDNALSFIGSTAFAGTAGEVRVTGAAGGQIVQIDADGDKLADMVISVRADAVLQAADFVL</sequence>
<dbReference type="InterPro" id="IPR050557">
    <property type="entry name" value="RTX_toxin/Mannuronan_C5-epim"/>
</dbReference>
<dbReference type="RefSeq" id="WP_277275206.1">
    <property type="nucleotide sequence ID" value="NZ_JAROCY010000002.1"/>
</dbReference>
<dbReference type="PRINTS" id="PR00313">
    <property type="entry name" value="CABNDNGRPT"/>
</dbReference>
<dbReference type="InterPro" id="IPR001343">
    <property type="entry name" value="Hemolysn_Ca-bd"/>
</dbReference>
<protein>
    <submittedName>
        <fullName evidence="3">Calcium-binding protein</fullName>
    </submittedName>
</protein>
<dbReference type="PANTHER" id="PTHR38340">
    <property type="entry name" value="S-LAYER PROTEIN"/>
    <property type="match status" value="1"/>
</dbReference>
<comment type="subcellular location">
    <subcellularLocation>
        <location evidence="1">Secreted</location>
    </subcellularLocation>
</comment>
<keyword evidence="2" id="KW-0964">Secreted</keyword>
<dbReference type="InterPro" id="IPR011049">
    <property type="entry name" value="Serralysin-like_metalloprot_C"/>
</dbReference>
<dbReference type="Pfam" id="PF00353">
    <property type="entry name" value="HemolysinCabind"/>
    <property type="match status" value="4"/>
</dbReference>
<dbReference type="PANTHER" id="PTHR38340:SF1">
    <property type="entry name" value="S-LAYER PROTEIN"/>
    <property type="match status" value="1"/>
</dbReference>
<dbReference type="EMBL" id="JAROCY010000002">
    <property type="protein sequence ID" value="MDF8332041.1"/>
    <property type="molecule type" value="Genomic_DNA"/>
</dbReference>
<dbReference type="Proteomes" id="UP001222770">
    <property type="component" value="Unassembled WGS sequence"/>
</dbReference>
<dbReference type="Gene3D" id="2.120.10.10">
    <property type="match status" value="1"/>
</dbReference>
<accession>A0ABT6CE04</accession>
<comment type="caution">
    <text evidence="3">The sequence shown here is derived from an EMBL/GenBank/DDBJ whole genome shotgun (WGS) entry which is preliminary data.</text>
</comment>
<dbReference type="InterPro" id="IPR018511">
    <property type="entry name" value="Hemolysin-typ_Ca-bd_CS"/>
</dbReference>
<evidence type="ECO:0000256" key="2">
    <source>
        <dbReference type="ARBA" id="ARBA00022525"/>
    </source>
</evidence>
<evidence type="ECO:0000313" key="4">
    <source>
        <dbReference type="Proteomes" id="UP001222770"/>
    </source>
</evidence>
<dbReference type="PROSITE" id="PS00330">
    <property type="entry name" value="HEMOLYSIN_CALCIUM"/>
    <property type="match status" value="2"/>
</dbReference>
<reference evidence="3 4" key="1">
    <citation type="submission" date="2023-03" db="EMBL/GenBank/DDBJ databases">
        <title>Novosphingobium cyanobacteriorum sp. nov., isolated from a eutrophic reservoir during the Microcystis bloom period.</title>
        <authorList>
            <person name="Kang M."/>
            <person name="Le V."/>
            <person name="Ko S.-R."/>
            <person name="Lee S.-A."/>
            <person name="Ahn C.-Y."/>
        </authorList>
    </citation>
    <scope>NUCLEOTIDE SEQUENCE [LARGE SCALE GENOMIC DNA]</scope>
    <source>
        <strain evidence="3 4">HBC54</strain>
    </source>
</reference>
<evidence type="ECO:0000313" key="3">
    <source>
        <dbReference type="EMBL" id="MDF8332041.1"/>
    </source>
</evidence>
<proteinExistence type="predicted"/>
<organism evidence="3 4">
    <name type="scientific">Novosphingobium cyanobacteriorum</name>
    <dbReference type="NCBI Taxonomy" id="3024215"/>
    <lineage>
        <taxon>Bacteria</taxon>
        <taxon>Pseudomonadati</taxon>
        <taxon>Pseudomonadota</taxon>
        <taxon>Alphaproteobacteria</taxon>
        <taxon>Sphingomonadales</taxon>
        <taxon>Sphingomonadaceae</taxon>
        <taxon>Novosphingobium</taxon>
    </lineage>
</organism>
<dbReference type="Gene3D" id="2.150.10.10">
    <property type="entry name" value="Serralysin-like metalloprotease, C-terminal"/>
    <property type="match status" value="3"/>
</dbReference>
<dbReference type="SUPFAM" id="SSF51120">
    <property type="entry name" value="beta-Roll"/>
    <property type="match status" value="3"/>
</dbReference>
<evidence type="ECO:0000256" key="1">
    <source>
        <dbReference type="ARBA" id="ARBA00004613"/>
    </source>
</evidence>
<name>A0ABT6CE04_9SPHN</name>
<keyword evidence="4" id="KW-1185">Reference proteome</keyword>